<dbReference type="Pfam" id="PF04248">
    <property type="entry name" value="NTP_transf_9"/>
    <property type="match status" value="1"/>
</dbReference>
<evidence type="ECO:0000313" key="3">
    <source>
        <dbReference type="Proteomes" id="UP000042958"/>
    </source>
</evidence>
<proteinExistence type="predicted"/>
<name>A0A0F7TZT4_PENBI</name>
<dbReference type="PANTHER" id="PTHR34310">
    <property type="entry name" value="DUF427 DOMAIN PROTEIN (AFU_ORTHOLOGUE AFUA_3G02220)"/>
    <property type="match status" value="1"/>
</dbReference>
<dbReference type="InterPro" id="IPR007361">
    <property type="entry name" value="DUF427"/>
</dbReference>
<dbReference type="InterPro" id="IPR038694">
    <property type="entry name" value="DUF427_sf"/>
</dbReference>
<dbReference type="AlphaFoldDB" id="A0A0F7TZT4"/>
<gene>
    <name evidence="2" type="ORF">PMG11_09994</name>
</gene>
<accession>A0A0F7TZT4</accession>
<sequence>MPTATAKVGDLVLAEADTWETVEGNVYFPRSAIKDPSTFQNSDTKTFCPWKGEAEYYSVKAGDSVIQDAAWYYANPYEKALNIKDHIAFYKSKVQVTVE</sequence>
<feature type="domain" description="DUF427" evidence="1">
    <location>
        <begin position="5"/>
        <end position="91"/>
    </location>
</feature>
<protein>
    <recommendedName>
        <fullName evidence="1">DUF427 domain-containing protein</fullName>
    </recommendedName>
</protein>
<keyword evidence="3" id="KW-1185">Reference proteome</keyword>
<dbReference type="OrthoDB" id="18996at2759"/>
<evidence type="ECO:0000259" key="1">
    <source>
        <dbReference type="Pfam" id="PF04248"/>
    </source>
</evidence>
<dbReference type="Proteomes" id="UP000042958">
    <property type="component" value="Unassembled WGS sequence"/>
</dbReference>
<dbReference type="Gene3D" id="2.170.150.40">
    <property type="entry name" value="Domain of unknown function (DUF427)"/>
    <property type="match status" value="1"/>
</dbReference>
<evidence type="ECO:0000313" key="2">
    <source>
        <dbReference type="EMBL" id="CEJ61461.1"/>
    </source>
</evidence>
<reference evidence="3" key="1">
    <citation type="journal article" date="2015" name="Genome Announc.">
        <title>Draft genome sequence of the fungus Penicillium brasilianum MG11.</title>
        <authorList>
            <person name="Horn F."/>
            <person name="Linde J."/>
            <person name="Mattern D.J."/>
            <person name="Walther G."/>
            <person name="Guthke R."/>
            <person name="Brakhage A.A."/>
            <person name="Valiante V."/>
        </authorList>
    </citation>
    <scope>NUCLEOTIDE SEQUENCE [LARGE SCALE GENOMIC DNA]</scope>
    <source>
        <strain evidence="3">MG11</strain>
    </source>
</reference>
<dbReference type="EMBL" id="CDHK01000011">
    <property type="protein sequence ID" value="CEJ61461.1"/>
    <property type="molecule type" value="Genomic_DNA"/>
</dbReference>
<dbReference type="PANTHER" id="PTHR34310:SF5">
    <property type="entry name" value="DUF427 DOMAIN PROTEIN (AFU_ORTHOLOGUE AFUA_3G02220)"/>
    <property type="match status" value="1"/>
</dbReference>
<organism evidence="2 3">
    <name type="scientific">Penicillium brasilianum</name>
    <dbReference type="NCBI Taxonomy" id="104259"/>
    <lineage>
        <taxon>Eukaryota</taxon>
        <taxon>Fungi</taxon>
        <taxon>Dikarya</taxon>
        <taxon>Ascomycota</taxon>
        <taxon>Pezizomycotina</taxon>
        <taxon>Eurotiomycetes</taxon>
        <taxon>Eurotiomycetidae</taxon>
        <taxon>Eurotiales</taxon>
        <taxon>Aspergillaceae</taxon>
        <taxon>Penicillium</taxon>
    </lineage>
</organism>